<dbReference type="Proteomes" id="UP000829398">
    <property type="component" value="Chromosome 3"/>
</dbReference>
<dbReference type="EMBL" id="CM039172">
    <property type="protein sequence ID" value="KAH9788452.1"/>
    <property type="molecule type" value="Genomic_DNA"/>
</dbReference>
<proteinExistence type="predicted"/>
<reference evidence="2" key="1">
    <citation type="journal article" date="2023" name="Hortic. Res.">
        <title>A chromosome-level phased genome enabling allele-level studies in sweet orange: a case study on citrus Huanglongbing tolerance.</title>
        <authorList>
            <person name="Wu B."/>
            <person name="Yu Q."/>
            <person name="Deng Z."/>
            <person name="Duan Y."/>
            <person name="Luo F."/>
            <person name="Gmitter F. Jr."/>
        </authorList>
    </citation>
    <scope>NUCLEOTIDE SEQUENCE [LARGE SCALE GENOMIC DNA]</scope>
    <source>
        <strain evidence="2">cv. Valencia</strain>
    </source>
</reference>
<sequence length="637" mass="69659">MDYSTEYQQYYQQQYQQQQPPPAAAAEMQAYYAYDHQQKQYQYYPSQDYPTASYPQQFHQESTSTHPPGVPIPPDPTHFPNHHNAHFPLGIGIGIEQPSNLTLFSGTAAAAQRSVRPQILRVLTQACMGISSGKQADRAPVDMLASLPEVISQINYIIECCTLSWNAMLQFGQSACRGGGRKGGKPFRRGGRLVGRGRGHGAISNSTPSAAVPGQTSSSIPGQVPGAPTRPPPPMAWCELCRVDCNTLEILEQHKNGKRHKRNLRTHADLQNLNKCIAGQQNIQMPNSGSQPEVSQPEKVEECREKQPLESLPSQTLLGNASNETEMQKNTVDSVKEPQRKSRDQPDSRGCGSKRKMRGGRGGKYMRTNEGGPRRPIEPPKPKGVIPLICELCNVKCESQVVFDSHLVGKKHLANVKRFHGHRALYGEAALQSLYPASFNSLSSSVITQVQQGVNDPQVVLAQLLTYVLSQAQAQAQAPGLLAEQLRGLAAQIPGLVGMVAPAPAPGSSQETQYQHDFRTQRSMATTEEGSKNTVMVEAEDQQQSIATDLESPETVGIETKEKNASLPQDKKIISSLENPINTASASKCEVASGGEAVQQQHGDDLVDSENEQDLELHNEEDAKEDTVEALQLQNNE</sequence>
<protein>
    <submittedName>
        <fullName evidence="1">Zinc finger protein</fullName>
    </submittedName>
</protein>
<evidence type="ECO:0000313" key="1">
    <source>
        <dbReference type="EMBL" id="KAH9788452.1"/>
    </source>
</evidence>
<accession>A0ACB8MS72</accession>
<name>A0ACB8MS72_CITSI</name>
<evidence type="ECO:0000313" key="2">
    <source>
        <dbReference type="Proteomes" id="UP000829398"/>
    </source>
</evidence>
<keyword evidence="2" id="KW-1185">Reference proteome</keyword>
<comment type="caution">
    <text evidence="1">The sequence shown here is derived from an EMBL/GenBank/DDBJ whole genome shotgun (WGS) entry which is preliminary data.</text>
</comment>
<gene>
    <name evidence="1" type="ORF">KPL71_010894</name>
</gene>
<organism evidence="1 2">
    <name type="scientific">Citrus sinensis</name>
    <name type="common">Sweet orange</name>
    <name type="synonym">Citrus aurantium var. sinensis</name>
    <dbReference type="NCBI Taxonomy" id="2711"/>
    <lineage>
        <taxon>Eukaryota</taxon>
        <taxon>Viridiplantae</taxon>
        <taxon>Streptophyta</taxon>
        <taxon>Embryophyta</taxon>
        <taxon>Tracheophyta</taxon>
        <taxon>Spermatophyta</taxon>
        <taxon>Magnoliopsida</taxon>
        <taxon>eudicotyledons</taxon>
        <taxon>Gunneridae</taxon>
        <taxon>Pentapetalae</taxon>
        <taxon>rosids</taxon>
        <taxon>malvids</taxon>
        <taxon>Sapindales</taxon>
        <taxon>Rutaceae</taxon>
        <taxon>Aurantioideae</taxon>
        <taxon>Citrus</taxon>
    </lineage>
</organism>